<dbReference type="InterPro" id="IPR023534">
    <property type="entry name" value="Rof/RNase_P-like"/>
</dbReference>
<keyword evidence="5" id="KW-0963">Cytoplasm</keyword>
<evidence type="ECO:0000256" key="2">
    <source>
        <dbReference type="ARBA" id="ARBA00004123"/>
    </source>
</evidence>
<dbReference type="AlphaFoldDB" id="A0ABD2MXM8"/>
<evidence type="ECO:0000256" key="8">
    <source>
        <dbReference type="ARBA" id="ARBA00022759"/>
    </source>
</evidence>
<dbReference type="HAMAP" id="MF_00754">
    <property type="entry name" value="RNase_P_1"/>
    <property type="match status" value="1"/>
</dbReference>
<sequence length="219" mass="25583">MNSPLPEKEFPDPSLFHTNIKKKYIEQYLTSKIPKGDTKTLEKDLHYTFILDRLSQDKTKKNVRIKRKFLTRKQRKELNMLKLPKQGWNYNSLGVIKEMWKGYMRQNLDLIKKAPNYQDQDWISFSTIVAKSELIGAEITIIRSKVPSQVGICGILVLETKMTFQLVTRDSKLKTILKETAVFEFQLDNLKFTVFGKHLVTRPSERSAKKIKGFMVPDL</sequence>
<dbReference type="Gene3D" id="2.30.30.210">
    <property type="entry name" value="Ribonuclease P/MRP, subunit p29"/>
    <property type="match status" value="1"/>
</dbReference>
<dbReference type="GO" id="GO:0016787">
    <property type="term" value="F:hydrolase activity"/>
    <property type="evidence" value="ECO:0007669"/>
    <property type="project" value="UniProtKB-KW"/>
</dbReference>
<dbReference type="GO" id="GO:0005634">
    <property type="term" value="C:nucleus"/>
    <property type="evidence" value="ECO:0007669"/>
    <property type="project" value="UniProtKB-SubCell"/>
</dbReference>
<evidence type="ECO:0000256" key="3">
    <source>
        <dbReference type="ARBA" id="ARBA00006181"/>
    </source>
</evidence>
<dbReference type="GO" id="GO:0008033">
    <property type="term" value="P:tRNA processing"/>
    <property type="evidence" value="ECO:0007669"/>
    <property type="project" value="UniProtKB-KW"/>
</dbReference>
<name>A0ABD2MXM8_9CUCU</name>
<keyword evidence="6" id="KW-0819">tRNA processing</keyword>
<reference evidence="11 12" key="1">
    <citation type="journal article" date="2021" name="BMC Biol.">
        <title>Horizontally acquired antibacterial genes associated with adaptive radiation of ladybird beetles.</title>
        <authorList>
            <person name="Li H.S."/>
            <person name="Tang X.F."/>
            <person name="Huang Y.H."/>
            <person name="Xu Z.Y."/>
            <person name="Chen M.L."/>
            <person name="Du X.Y."/>
            <person name="Qiu B.Y."/>
            <person name="Chen P.T."/>
            <person name="Zhang W."/>
            <person name="Slipinski A."/>
            <person name="Escalona H.E."/>
            <person name="Waterhouse R.M."/>
            <person name="Zwick A."/>
            <person name="Pang H."/>
        </authorList>
    </citation>
    <scope>NUCLEOTIDE SEQUENCE [LARGE SCALE GENOMIC DNA]</scope>
    <source>
        <strain evidence="11">SYSU2018</strain>
    </source>
</reference>
<evidence type="ECO:0000256" key="5">
    <source>
        <dbReference type="ARBA" id="ARBA00022490"/>
    </source>
</evidence>
<proteinExistence type="inferred from homology"/>
<evidence type="ECO:0000256" key="10">
    <source>
        <dbReference type="ARBA" id="ARBA00046486"/>
    </source>
</evidence>
<dbReference type="InterPro" id="IPR002730">
    <property type="entry name" value="Rpp29/RNP1"/>
</dbReference>
<evidence type="ECO:0000256" key="7">
    <source>
        <dbReference type="ARBA" id="ARBA00022722"/>
    </source>
</evidence>
<protein>
    <recommendedName>
        <fullName evidence="4">Ribonuclease P protein subunit p29</fullName>
    </recommendedName>
</protein>
<comment type="caution">
    <text evidence="11">The sequence shown here is derived from an EMBL/GenBank/DDBJ whole genome shotgun (WGS) entry which is preliminary data.</text>
</comment>
<gene>
    <name evidence="11" type="ORF">HHI36_021751</name>
</gene>
<dbReference type="GO" id="GO:0004519">
    <property type="term" value="F:endonuclease activity"/>
    <property type="evidence" value="ECO:0007669"/>
    <property type="project" value="UniProtKB-KW"/>
</dbReference>
<evidence type="ECO:0000256" key="9">
    <source>
        <dbReference type="ARBA" id="ARBA00022801"/>
    </source>
</evidence>
<keyword evidence="9" id="KW-0378">Hydrolase</keyword>
<evidence type="ECO:0000313" key="11">
    <source>
        <dbReference type="EMBL" id="KAL3271260.1"/>
    </source>
</evidence>
<dbReference type="SMART" id="SM00538">
    <property type="entry name" value="POP4"/>
    <property type="match status" value="1"/>
</dbReference>
<accession>A0ABD2MXM8</accession>
<dbReference type="PANTHER" id="PTHR13348:SF0">
    <property type="entry name" value="RIBONUCLEASE P PROTEIN SUBUNIT P29"/>
    <property type="match status" value="1"/>
</dbReference>
<comment type="similarity">
    <text evidence="3">Belongs to the eukaryotic/archaeal RNase P protein component 1 family.</text>
</comment>
<dbReference type="Pfam" id="PF01868">
    <property type="entry name" value="RNase_P-MRP_p29"/>
    <property type="match status" value="1"/>
</dbReference>
<comment type="function">
    <text evidence="1">Component of ribonuclease P, a ribonucleoprotein complex that generates mature tRNA molecules by cleaving their 5'-ends.</text>
</comment>
<evidence type="ECO:0000256" key="1">
    <source>
        <dbReference type="ARBA" id="ARBA00002435"/>
    </source>
</evidence>
<dbReference type="InterPro" id="IPR023538">
    <property type="entry name" value="RNP1"/>
</dbReference>
<dbReference type="Proteomes" id="UP001516400">
    <property type="component" value="Unassembled WGS sequence"/>
</dbReference>
<organism evidence="11 12">
    <name type="scientific">Cryptolaemus montrouzieri</name>
    <dbReference type="NCBI Taxonomy" id="559131"/>
    <lineage>
        <taxon>Eukaryota</taxon>
        <taxon>Metazoa</taxon>
        <taxon>Ecdysozoa</taxon>
        <taxon>Arthropoda</taxon>
        <taxon>Hexapoda</taxon>
        <taxon>Insecta</taxon>
        <taxon>Pterygota</taxon>
        <taxon>Neoptera</taxon>
        <taxon>Endopterygota</taxon>
        <taxon>Coleoptera</taxon>
        <taxon>Polyphaga</taxon>
        <taxon>Cucujiformia</taxon>
        <taxon>Coccinelloidea</taxon>
        <taxon>Coccinellidae</taxon>
        <taxon>Scymninae</taxon>
        <taxon>Scymnini</taxon>
        <taxon>Cryptolaemus</taxon>
    </lineage>
</organism>
<comment type="subunit">
    <text evidence="10">Component of nuclear RNase P and RNase MRP ribonucleoproteins. RNase P consists of a catalytic RNA moiety and 10 different protein chains; POP1, POP4, POP5, POP7, RPP14, RPP21, RPP25, RPP30, RPP38 and RPP40. Within the RNase P complex, POP1, POP7 and RPP25 form the 'finger' subcomplex, POP5, RPP14, RPP40 and homodimeric RPP30 form the 'palm' subcomplex, and RPP21, POP4 and RPP38 form the 'wrist' subcomplex. All subunits of the RNase P complex interact with the catalytic RNA. Several subunits of RNase P are also part of the RNase MRP complex. RNase MRP consists of a catalytic RNA moiety and about 8 protein subunits; POP1, POP7, RPP25, RPP30, RPP38, RPP40 and possibly also POP4 and POP5.</text>
</comment>
<dbReference type="PANTHER" id="PTHR13348">
    <property type="entry name" value="RIBONUCLEASE P SUBUNIT P29"/>
    <property type="match status" value="1"/>
</dbReference>
<keyword evidence="7" id="KW-0540">Nuclease</keyword>
<evidence type="ECO:0000256" key="6">
    <source>
        <dbReference type="ARBA" id="ARBA00022694"/>
    </source>
</evidence>
<comment type="subcellular location">
    <subcellularLocation>
        <location evidence="2">Nucleus</location>
    </subcellularLocation>
</comment>
<keyword evidence="12" id="KW-1185">Reference proteome</keyword>
<dbReference type="EMBL" id="JABFTP020000042">
    <property type="protein sequence ID" value="KAL3271260.1"/>
    <property type="molecule type" value="Genomic_DNA"/>
</dbReference>
<dbReference type="SUPFAM" id="SSF101744">
    <property type="entry name" value="Rof/RNase P subunit-like"/>
    <property type="match status" value="1"/>
</dbReference>
<dbReference type="InterPro" id="IPR016848">
    <property type="entry name" value="RNase_P/MRP_Rpp29-subunit"/>
</dbReference>
<evidence type="ECO:0000313" key="12">
    <source>
        <dbReference type="Proteomes" id="UP001516400"/>
    </source>
</evidence>
<dbReference type="InterPro" id="IPR036980">
    <property type="entry name" value="RNase_P/MRP_Rpp29_sf"/>
</dbReference>
<keyword evidence="8" id="KW-0255">Endonuclease</keyword>
<evidence type="ECO:0000256" key="4">
    <source>
        <dbReference type="ARBA" id="ARBA00016225"/>
    </source>
</evidence>